<evidence type="ECO:0000313" key="4">
    <source>
        <dbReference type="Proteomes" id="UP000243081"/>
    </source>
</evidence>
<evidence type="ECO:0000313" key="3">
    <source>
        <dbReference type="EMBL" id="OAQ96162.1"/>
    </source>
</evidence>
<name>A0A179I1V5_CORDF</name>
<evidence type="ECO:0000256" key="1">
    <source>
        <dbReference type="SAM" id="SignalP"/>
    </source>
</evidence>
<feature type="signal peptide" evidence="1">
    <location>
        <begin position="1"/>
        <end position="15"/>
    </location>
</feature>
<dbReference type="PANTHER" id="PTHR22935">
    <property type="entry name" value="PENICILLIN-BINDING PROTEIN"/>
    <property type="match status" value="1"/>
</dbReference>
<dbReference type="InterPro" id="IPR058664">
    <property type="entry name" value="ARB_00930-like_C"/>
</dbReference>
<sequence length="480" mass="50571">MKSAIVVSLCAVVAAAQVSYSPCPLIGNYFPAPSRASILGAKLPAAFGTAFSDLVQHSGHPVYGPISANTTSFSVIYFSGDADNKSQGSSPVLFEYHHTSAYDAARNVSAVTADTKFPLAEVTMVMTVYAWLATMGDRWDEPITKYFSELDAGHNGDLGIPWSDITVGTLAGHMSGLPRLYTNVTAAKICTIGAACEAKELFGGLDAQGPTFLPDSSPIVSYAAFQVLALAIERSNKIANRSFASIMKERVLAPLSMNSTSFLDKNSCSVRGLTMTKHGEQAALSLVSSTHDLALAGRAMLSATLASPAATRRWLHRSTDTSNLRNGAGLPWEVYRVGSEPISPVVDALTKTGTLGPPSGGSVVLGLTDASSPGLEIKSWTAGDGGNQNVKEMVAVAAGIASSSLDYRLYPTNVRNSTRQQFVAVLQDKSAPVDAGTPTCITWQDVGALEDVPYRFLIEMGHDGTAISVSVQNGETYARS</sequence>
<dbReference type="OMA" id="KMGEQWE"/>
<dbReference type="Proteomes" id="UP000243081">
    <property type="component" value="Unassembled WGS sequence"/>
</dbReference>
<dbReference type="PANTHER" id="PTHR22935:SF97">
    <property type="entry name" value="BETA-LACTAMASE-RELATED DOMAIN-CONTAINING PROTEIN"/>
    <property type="match status" value="1"/>
</dbReference>
<dbReference type="OrthoDB" id="10250282at2759"/>
<gene>
    <name evidence="3" type="ORF">LLEC1_02113</name>
</gene>
<accession>A0A179I1V5</accession>
<proteinExistence type="predicted"/>
<evidence type="ECO:0000259" key="2">
    <source>
        <dbReference type="Pfam" id="PF26335"/>
    </source>
</evidence>
<dbReference type="AlphaFoldDB" id="A0A179I1V5"/>
<organism evidence="3 4">
    <name type="scientific">Cordyceps confragosa</name>
    <name type="common">Lecanicillium lecanii</name>
    <dbReference type="NCBI Taxonomy" id="2714763"/>
    <lineage>
        <taxon>Eukaryota</taxon>
        <taxon>Fungi</taxon>
        <taxon>Dikarya</taxon>
        <taxon>Ascomycota</taxon>
        <taxon>Pezizomycotina</taxon>
        <taxon>Sordariomycetes</taxon>
        <taxon>Hypocreomycetidae</taxon>
        <taxon>Hypocreales</taxon>
        <taxon>Cordycipitaceae</taxon>
        <taxon>Akanthomyces</taxon>
    </lineage>
</organism>
<feature type="chain" id="PRO_5012181594" description="Beta-lactamase-like ARB-00930-like C-terminal domain-containing protein" evidence="1">
    <location>
        <begin position="16"/>
        <end position="480"/>
    </location>
</feature>
<dbReference type="Pfam" id="PF26335">
    <property type="entry name" value="ARB_00930_C"/>
    <property type="match status" value="1"/>
</dbReference>
<reference evidence="3 4" key="1">
    <citation type="submission" date="2016-03" db="EMBL/GenBank/DDBJ databases">
        <title>Fine-scale spatial genetic structure of a fungal parasite of coffee scale insects.</title>
        <authorList>
            <person name="Jackson D."/>
            <person name="Zemenick K.A."/>
            <person name="Malloure B."/>
            <person name="Quandt C.A."/>
            <person name="James T.Y."/>
        </authorList>
    </citation>
    <scope>NUCLEOTIDE SEQUENCE [LARGE SCALE GENOMIC DNA]</scope>
    <source>
        <strain evidence="3 4">UM487</strain>
    </source>
</reference>
<keyword evidence="4" id="KW-1185">Reference proteome</keyword>
<dbReference type="Gene3D" id="3.40.710.10">
    <property type="entry name" value="DD-peptidase/beta-lactamase superfamily"/>
    <property type="match status" value="1"/>
</dbReference>
<dbReference type="EMBL" id="LUKN01004321">
    <property type="protein sequence ID" value="OAQ96162.1"/>
    <property type="molecule type" value="Genomic_DNA"/>
</dbReference>
<protein>
    <recommendedName>
        <fullName evidence="2">Beta-lactamase-like ARB-00930-like C-terminal domain-containing protein</fullName>
    </recommendedName>
</protein>
<comment type="caution">
    <text evidence="3">The sequence shown here is derived from an EMBL/GenBank/DDBJ whole genome shotgun (WGS) entry which is preliminary data.</text>
</comment>
<dbReference type="InterPro" id="IPR051478">
    <property type="entry name" value="Beta-lactamase-like_AB/R"/>
</dbReference>
<dbReference type="InterPro" id="IPR012338">
    <property type="entry name" value="Beta-lactam/transpept-like"/>
</dbReference>
<dbReference type="SUPFAM" id="SSF56601">
    <property type="entry name" value="beta-lactamase/transpeptidase-like"/>
    <property type="match status" value="1"/>
</dbReference>
<keyword evidence="1" id="KW-0732">Signal</keyword>
<feature type="domain" description="Beta-lactamase-like ARB-00930-like C-terminal" evidence="2">
    <location>
        <begin position="361"/>
        <end position="472"/>
    </location>
</feature>